<dbReference type="GO" id="GO:0015074">
    <property type="term" value="P:DNA integration"/>
    <property type="evidence" value="ECO:0007669"/>
    <property type="project" value="InterPro"/>
</dbReference>
<dbReference type="InterPro" id="IPR012337">
    <property type="entry name" value="RNaseH-like_sf"/>
</dbReference>
<sequence length="1653" mass="192370">MSTALNLKTVKQKLSRLLNTLSTSLKEAEEYQEPWQFPTEAKELQHFLLLKSIVLKNLCKRLEEQKERVWKTYEDCTSKVYEMLTDSERKEIGTSIEIEFSAYWEDKKGDDLLQLATELYGKLENRLVEIECQEASLKFELMEVKHERENEVHRNEMRSESTFTFGRHLLGGIKIPEFDGKASEFDSFWEIFEEIVDKQPYSNIEKFSILLNCCKGDAARALRMFPGTSESYDKAIQQLKTQFQDPKRVTMMMTGQLKAMKQCRDEPRSLRNNLNDVQAIIATLRKKGEVVDTTNMISMVLEKFSKAVQDEVMRKEFDSGNDWNMEDLLNNISAIVRRQEHLEGRKQPVEKGDELTIFQLRTAIACTGCGRNHLFQSCPIYRTPEEKIERLKSLKACWKCFSKKHHTKDCRRPNCSTCHGFHSVIICKTPKNEIGTNRNWSRRTKSPGKSSPRPWVRNEEVRHGMMRQSDRHKSPKRITETRQESGTNLTPKPRLTSPKARVPRVRFSRSPTPPRQNRNNTRNCYTINLSVKQPEENSVMSRVEISEHARLMIVPTRIFNNANSNFEVIYALLDSAANQSFICKSVLKRMQIDIETEMEVTVTTFGGRAENKRVGHASVTLFNNEGEGIDVDFLTHEKILPKLHLEEISREDFATLKEYFAEYKEVPTTVIPQILIGIDYFNIVIKMHAPVIRLPSGLFVTSTFFGPVISGRSQSWNHEDNERYYEHVLRTYTVSTDDNIIEKDNMDYSDLWKLQGVGIEEFADRNEENQRIIEEFYANVRFENNKIFVCFPWKSNKCNLADNYTLAVSRLHQLLKMKDKNPQCWKEYCKILDDQLTKNFVEEVVRPPKKENPCYYIPHQAVIKMESATTKTRIVLDASSKRKGELSLNDVIHQGPLILPNLCGILLRSRLGSKVMIADVEKAFHMIYLQESERDSVRFLWLKDVNKPLTTSNLKILRFCRLPFGINASPFLLAMSIKYGISRQKQDDTKTYEELEENLYVDNVLLTADDSESLVRKYQLCKAVFKNISMNLRQFMTNDAACNRLIDQQDLYKGKNVKILGIPWNPQNDTFSIRCKLRYEEEPTKRKVLQAIHSTFDPLGYLIPLLLQAKVFLQSLWKTRYEWDDPLSPDDETKWKTICENVEGSGVMLPRHILQGQRTDSYELHTFVDASATSYAAAVYIRTLNRYGTVQSGLLMARQRLAPMTSKNKRITIPRLELLALLIGTGWHSWWSGPPFIEANTVQWESFPEYVIQDERKPKNIILNLAQHTVTPMEQEGDERQFILQENSFSTLTKYRRVMALVIKFLKVHIYVKVNNTRKTRLNEVFPELKTITNARPLCKLNAQDLKTSENILIKFMQKEVTQEYRKKWDNLCIYKDDEGILRCKGRFETCHLGRDIREPIILPPKHPMTTLFVKEAHNKCGHQGVNCTLAELRQRFWIPKGRQIVKNFIRKCITCKRWNGRPYFYPNSPPLPHLRIEPSRPFAHVGVDLAGPFRIIDSEKQQCKRWVLLATCMTTRAVHLEIVNNLSANETINAIRRLIARRGKPEIIISDNGTNFTLSNDILKDCEKKIFCNNVEEFLTTEKVQWRFVTPLSPWKGGFYERMIGIMKNILRKFMSKRNIDERNFLTLVTETEAMVNMRPLTYMGKALSKIQ</sequence>
<dbReference type="GO" id="GO:0003676">
    <property type="term" value="F:nucleic acid binding"/>
    <property type="evidence" value="ECO:0007669"/>
    <property type="project" value="InterPro"/>
</dbReference>
<dbReference type="Gene3D" id="3.10.10.10">
    <property type="entry name" value="HIV Type 1 Reverse Transcriptase, subunit A, domain 1"/>
    <property type="match status" value="1"/>
</dbReference>
<dbReference type="SUPFAM" id="SSF53098">
    <property type="entry name" value="Ribonuclease H-like"/>
    <property type="match status" value="1"/>
</dbReference>
<organism evidence="3 4">
    <name type="scientific">Cylicocyclus nassatus</name>
    <name type="common">Nematode worm</name>
    <dbReference type="NCBI Taxonomy" id="53992"/>
    <lineage>
        <taxon>Eukaryota</taxon>
        <taxon>Metazoa</taxon>
        <taxon>Ecdysozoa</taxon>
        <taxon>Nematoda</taxon>
        <taxon>Chromadorea</taxon>
        <taxon>Rhabditida</taxon>
        <taxon>Rhabditina</taxon>
        <taxon>Rhabditomorpha</taxon>
        <taxon>Strongyloidea</taxon>
        <taxon>Strongylidae</taxon>
        <taxon>Cylicocyclus</taxon>
    </lineage>
</organism>
<dbReference type="Gene3D" id="3.30.420.10">
    <property type="entry name" value="Ribonuclease H-like superfamily/Ribonuclease H"/>
    <property type="match status" value="1"/>
</dbReference>
<feature type="domain" description="Integrase catalytic" evidence="2">
    <location>
        <begin position="1478"/>
        <end position="1653"/>
    </location>
</feature>
<protein>
    <recommendedName>
        <fullName evidence="2">Integrase catalytic domain-containing protein</fullName>
    </recommendedName>
</protein>
<dbReference type="PROSITE" id="PS50994">
    <property type="entry name" value="INTEGRASE"/>
    <property type="match status" value="1"/>
</dbReference>
<gene>
    <name evidence="3" type="ORF">CYNAS_LOCUS2880</name>
</gene>
<name>A0AA36DRQ1_CYLNA</name>
<dbReference type="EMBL" id="CATQJL010000001">
    <property type="protein sequence ID" value="CAJ0590897.1"/>
    <property type="molecule type" value="Genomic_DNA"/>
</dbReference>
<dbReference type="InterPro" id="IPR043502">
    <property type="entry name" value="DNA/RNA_pol_sf"/>
</dbReference>
<evidence type="ECO:0000259" key="2">
    <source>
        <dbReference type="PROSITE" id="PS50994"/>
    </source>
</evidence>
<feature type="compositionally biased region" description="Basic and acidic residues" evidence="1">
    <location>
        <begin position="456"/>
        <end position="483"/>
    </location>
</feature>
<dbReference type="InterPro" id="IPR036397">
    <property type="entry name" value="RNaseH_sf"/>
</dbReference>
<comment type="caution">
    <text evidence="3">The sequence shown here is derived from an EMBL/GenBank/DDBJ whole genome shotgun (WGS) entry which is preliminary data.</text>
</comment>
<evidence type="ECO:0000313" key="3">
    <source>
        <dbReference type="EMBL" id="CAJ0590897.1"/>
    </source>
</evidence>
<accession>A0AA36DRQ1</accession>
<dbReference type="Pfam" id="PF17921">
    <property type="entry name" value="Integrase_H2C2"/>
    <property type="match status" value="1"/>
</dbReference>
<evidence type="ECO:0000256" key="1">
    <source>
        <dbReference type="SAM" id="MobiDB-lite"/>
    </source>
</evidence>
<dbReference type="PANTHER" id="PTHR47331:SF5">
    <property type="entry name" value="RIBONUCLEASE H"/>
    <property type="match status" value="1"/>
</dbReference>
<dbReference type="GO" id="GO:0042575">
    <property type="term" value="C:DNA polymerase complex"/>
    <property type="evidence" value="ECO:0007669"/>
    <property type="project" value="UniProtKB-ARBA"/>
</dbReference>
<dbReference type="Pfam" id="PF05380">
    <property type="entry name" value="Peptidase_A17"/>
    <property type="match status" value="1"/>
</dbReference>
<reference evidence="3" key="1">
    <citation type="submission" date="2023-07" db="EMBL/GenBank/DDBJ databases">
        <authorList>
            <consortium name="CYATHOMIX"/>
        </authorList>
    </citation>
    <scope>NUCLEOTIDE SEQUENCE</scope>
    <source>
        <strain evidence="3">N/A</strain>
    </source>
</reference>
<proteinExistence type="predicted"/>
<dbReference type="Proteomes" id="UP001176961">
    <property type="component" value="Unassembled WGS sequence"/>
</dbReference>
<dbReference type="Gene3D" id="3.30.70.270">
    <property type="match status" value="1"/>
</dbReference>
<dbReference type="InterPro" id="IPR041588">
    <property type="entry name" value="Integrase_H2C2"/>
</dbReference>
<evidence type="ECO:0000313" key="4">
    <source>
        <dbReference type="Proteomes" id="UP001176961"/>
    </source>
</evidence>
<dbReference type="SUPFAM" id="SSF56672">
    <property type="entry name" value="DNA/RNA polymerases"/>
    <property type="match status" value="1"/>
</dbReference>
<dbReference type="InterPro" id="IPR008042">
    <property type="entry name" value="Retrotrans_Pao"/>
</dbReference>
<dbReference type="InterPro" id="IPR001584">
    <property type="entry name" value="Integrase_cat-core"/>
</dbReference>
<dbReference type="Pfam" id="PF03564">
    <property type="entry name" value="DUF1759"/>
    <property type="match status" value="1"/>
</dbReference>
<feature type="region of interest" description="Disordered" evidence="1">
    <location>
        <begin position="435"/>
        <end position="521"/>
    </location>
</feature>
<dbReference type="Gene3D" id="1.10.340.70">
    <property type="match status" value="1"/>
</dbReference>
<dbReference type="InterPro" id="IPR043128">
    <property type="entry name" value="Rev_trsase/Diguanyl_cyclase"/>
</dbReference>
<dbReference type="PANTHER" id="PTHR47331">
    <property type="entry name" value="PHD-TYPE DOMAIN-CONTAINING PROTEIN"/>
    <property type="match status" value="1"/>
</dbReference>
<dbReference type="InterPro" id="IPR005312">
    <property type="entry name" value="DUF1759"/>
</dbReference>
<keyword evidence="4" id="KW-1185">Reference proteome</keyword>